<dbReference type="OrthoDB" id="691673at2759"/>
<keyword evidence="3" id="KW-1185">Reference proteome</keyword>
<evidence type="ECO:0000259" key="1">
    <source>
        <dbReference type="Pfam" id="PF13837"/>
    </source>
</evidence>
<feature type="non-terminal residue" evidence="2">
    <location>
        <position position="130"/>
    </location>
</feature>
<dbReference type="EMBL" id="JAPFRF010000024">
    <property type="protein sequence ID" value="KAJ7303164.1"/>
    <property type="molecule type" value="Genomic_DNA"/>
</dbReference>
<protein>
    <recommendedName>
        <fullName evidence="1">Myb/SANT-like DNA-binding domain-containing protein</fullName>
    </recommendedName>
</protein>
<dbReference type="InterPro" id="IPR044822">
    <property type="entry name" value="Myb_DNA-bind_4"/>
</dbReference>
<dbReference type="AlphaFoldDB" id="A0A9Q1APW6"/>
<reference evidence="2" key="1">
    <citation type="journal article" date="2023" name="DNA Res.">
        <title>Chromosome-level genome assembly of Phrynocephalus forsythii using third-generation DNA sequencing and Hi-C analysis.</title>
        <authorList>
            <person name="Qi Y."/>
            <person name="Zhao W."/>
            <person name="Zhao Y."/>
            <person name="Niu C."/>
            <person name="Cao S."/>
            <person name="Zhang Y."/>
        </authorList>
    </citation>
    <scope>NUCLEOTIDE SEQUENCE</scope>
    <source>
        <tissue evidence="2">Muscle</tissue>
    </source>
</reference>
<feature type="domain" description="Myb/SANT-like DNA-binding" evidence="1">
    <location>
        <begin position="22"/>
        <end position="109"/>
    </location>
</feature>
<dbReference type="Proteomes" id="UP001142489">
    <property type="component" value="Unassembled WGS sequence"/>
</dbReference>
<dbReference type="Pfam" id="PF13837">
    <property type="entry name" value="Myb_DNA-bind_4"/>
    <property type="match status" value="1"/>
</dbReference>
<dbReference type="PANTHER" id="PTHR47595">
    <property type="entry name" value="HEAT SHOCK 70 KDA PROTEIN 14"/>
    <property type="match status" value="1"/>
</dbReference>
<organism evidence="2 3">
    <name type="scientific">Phrynocephalus forsythii</name>
    <dbReference type="NCBI Taxonomy" id="171643"/>
    <lineage>
        <taxon>Eukaryota</taxon>
        <taxon>Metazoa</taxon>
        <taxon>Chordata</taxon>
        <taxon>Craniata</taxon>
        <taxon>Vertebrata</taxon>
        <taxon>Euteleostomi</taxon>
        <taxon>Lepidosauria</taxon>
        <taxon>Squamata</taxon>
        <taxon>Bifurcata</taxon>
        <taxon>Unidentata</taxon>
        <taxon>Episquamata</taxon>
        <taxon>Toxicofera</taxon>
        <taxon>Iguania</taxon>
        <taxon>Acrodonta</taxon>
        <taxon>Agamidae</taxon>
        <taxon>Agaminae</taxon>
        <taxon>Phrynocephalus</taxon>
    </lineage>
</organism>
<evidence type="ECO:0000313" key="2">
    <source>
        <dbReference type="EMBL" id="KAJ7303164.1"/>
    </source>
</evidence>
<name>A0A9Q1APW6_9SAUR</name>
<sequence>MDNSPHSTMNSSFIPGAGKRGCSWSPKETKALLRIWGEAERKHAVSTLKRNYPIFVDISAQLAKLGFCRGPVECRTKTKALRKLYKQALLDNNGAGRWDFIWFDEMQRIFRWDPSFKRLRATESEASPKQ</sequence>
<evidence type="ECO:0000313" key="3">
    <source>
        <dbReference type="Proteomes" id="UP001142489"/>
    </source>
</evidence>
<proteinExistence type="predicted"/>
<comment type="caution">
    <text evidence="2">The sequence shown here is derived from an EMBL/GenBank/DDBJ whole genome shotgun (WGS) entry which is preliminary data.</text>
</comment>
<accession>A0A9Q1APW6</accession>
<dbReference type="Gene3D" id="1.10.10.60">
    <property type="entry name" value="Homeodomain-like"/>
    <property type="match status" value="1"/>
</dbReference>
<gene>
    <name evidence="2" type="ORF">JRQ81_012097</name>
</gene>
<dbReference type="PANTHER" id="PTHR47595:SF1">
    <property type="entry name" value="MYB_SANT-LIKE DNA-BINDING DOMAIN-CONTAINING PROTEIN"/>
    <property type="match status" value="1"/>
</dbReference>